<feature type="transmembrane region" description="Helical" evidence="7">
    <location>
        <begin position="60"/>
        <end position="79"/>
    </location>
</feature>
<evidence type="ECO:0000313" key="9">
    <source>
        <dbReference type="EMBL" id="RSU10963.1"/>
    </source>
</evidence>
<organism evidence="9 10">
    <name type="scientific">Vagococcus acidifermentans</name>
    <dbReference type="NCBI Taxonomy" id="564710"/>
    <lineage>
        <taxon>Bacteria</taxon>
        <taxon>Bacillati</taxon>
        <taxon>Bacillota</taxon>
        <taxon>Bacilli</taxon>
        <taxon>Lactobacillales</taxon>
        <taxon>Enterococcaceae</taxon>
        <taxon>Vagococcus</taxon>
    </lineage>
</organism>
<evidence type="ECO:0000256" key="5">
    <source>
        <dbReference type="ARBA" id="ARBA00022989"/>
    </source>
</evidence>
<evidence type="ECO:0000256" key="3">
    <source>
        <dbReference type="ARBA" id="ARBA00022475"/>
    </source>
</evidence>
<feature type="domain" description="Sulfatase N-terminal" evidence="8">
    <location>
        <begin position="262"/>
        <end position="536"/>
    </location>
</feature>
<protein>
    <recommendedName>
        <fullName evidence="8">Sulfatase N-terminal domain-containing protein</fullName>
    </recommendedName>
</protein>
<dbReference type="CDD" id="cd16015">
    <property type="entry name" value="LTA_synthase"/>
    <property type="match status" value="1"/>
</dbReference>
<feature type="transmembrane region" description="Helical" evidence="7">
    <location>
        <begin position="86"/>
        <end position="107"/>
    </location>
</feature>
<reference evidence="9 10" key="1">
    <citation type="submission" date="2017-05" db="EMBL/GenBank/DDBJ databases">
        <title>Vagococcus spp. assemblies.</title>
        <authorList>
            <person name="Gulvik C.A."/>
        </authorList>
    </citation>
    <scope>NUCLEOTIDE SEQUENCE [LARGE SCALE GENOMIC DNA]</scope>
    <source>
        <strain evidence="9 10">LMG 24798</strain>
    </source>
</reference>
<evidence type="ECO:0000313" key="10">
    <source>
        <dbReference type="Proteomes" id="UP000286773"/>
    </source>
</evidence>
<dbReference type="GO" id="GO:0005886">
    <property type="term" value="C:plasma membrane"/>
    <property type="evidence" value="ECO:0007669"/>
    <property type="project" value="UniProtKB-SubCell"/>
</dbReference>
<evidence type="ECO:0000256" key="7">
    <source>
        <dbReference type="SAM" id="Phobius"/>
    </source>
</evidence>
<evidence type="ECO:0000256" key="2">
    <source>
        <dbReference type="ARBA" id="ARBA00004936"/>
    </source>
</evidence>
<gene>
    <name evidence="9" type="ORF">CBF27_09730</name>
</gene>
<keyword evidence="5 7" id="KW-1133">Transmembrane helix</keyword>
<evidence type="ECO:0000259" key="8">
    <source>
        <dbReference type="Pfam" id="PF00884"/>
    </source>
</evidence>
<dbReference type="InterPro" id="IPR017850">
    <property type="entry name" value="Alkaline_phosphatase_core_sf"/>
</dbReference>
<keyword evidence="4 7" id="KW-0812">Transmembrane</keyword>
<dbReference type="Proteomes" id="UP000286773">
    <property type="component" value="Unassembled WGS sequence"/>
</dbReference>
<sequence>MMKNIIHNNIFPLKKWRLAGQSCATVLIVLASNYYLQLCQNDFSWELATKFAISWHTEKFLLGAFVLLVFQVFLLSAAGSWLIGTIFYVVILAVLGYANYWKLFYRMEPIYPDDLKMITEFGLMKDIIGTVPFSVIICFAAASIFLFVYAVIKSLSFSKTSQVVRIISLVVSTMLLVYISDFNNEHNLLRKTYNKTAAWIPYSQKMNYYNTGFMGGFLYNLKVTPMDKPEDYTKASVNNIVSEYNKKAAAKNETVGSEQILPNIVYIMSESFSDPLRINGISVEGDPLADYRQIADSTFSGQMLSQNYGGGTANVEFEALTGFAMEVFAPQMTTPYTMLLPKIEHFPSIVSSLKEQGYKATAIHPYNTSMYKRQDVYQTLGFDKFLDESSITDAERPSLYISDEAAYNKVLEQLSDDRQPNFVHLVTMQNHLPYEGVYESLKFPVTGDENQNGLTNYAQGIYYSSRSLPTFLQGLDELDRPTLVVFWGDHLPSLYSDETKEKNSQENLHLTEYFIYGNQAEVTPAKETISPMYFYSLLSEKFNQPTTGFNELLLAVKEMLPAFESGMYYHQGEWQEELSLSKEEEALYHDYQLIQYDITAGKQYSLDTFFTSKVPK</sequence>
<keyword evidence="3" id="KW-1003">Cell membrane</keyword>
<keyword evidence="6 7" id="KW-0472">Membrane</keyword>
<name>A0A430ASD2_9ENTE</name>
<dbReference type="Gene3D" id="3.40.720.10">
    <property type="entry name" value="Alkaline Phosphatase, subunit A"/>
    <property type="match status" value="1"/>
</dbReference>
<comment type="caution">
    <text evidence="9">The sequence shown here is derived from an EMBL/GenBank/DDBJ whole genome shotgun (WGS) entry which is preliminary data.</text>
</comment>
<feature type="transmembrane region" description="Helical" evidence="7">
    <location>
        <begin position="127"/>
        <end position="151"/>
    </location>
</feature>
<dbReference type="InterPro" id="IPR000917">
    <property type="entry name" value="Sulfatase_N"/>
</dbReference>
<keyword evidence="10" id="KW-1185">Reference proteome</keyword>
<dbReference type="PANTHER" id="PTHR47371:SF3">
    <property type="entry name" value="PHOSPHOGLYCEROL TRANSFERASE I"/>
    <property type="match status" value="1"/>
</dbReference>
<dbReference type="Pfam" id="PF00884">
    <property type="entry name" value="Sulfatase"/>
    <property type="match status" value="1"/>
</dbReference>
<evidence type="ECO:0000256" key="1">
    <source>
        <dbReference type="ARBA" id="ARBA00004651"/>
    </source>
</evidence>
<evidence type="ECO:0000256" key="6">
    <source>
        <dbReference type="ARBA" id="ARBA00023136"/>
    </source>
</evidence>
<dbReference type="PANTHER" id="PTHR47371">
    <property type="entry name" value="LIPOTEICHOIC ACID SYNTHASE"/>
    <property type="match status" value="1"/>
</dbReference>
<dbReference type="AlphaFoldDB" id="A0A430ASD2"/>
<dbReference type="EMBL" id="NGKC01000010">
    <property type="protein sequence ID" value="RSU10963.1"/>
    <property type="molecule type" value="Genomic_DNA"/>
</dbReference>
<comment type="subcellular location">
    <subcellularLocation>
        <location evidence="1">Cell membrane</location>
        <topology evidence="1">Multi-pass membrane protein</topology>
    </subcellularLocation>
</comment>
<accession>A0A430ASD2</accession>
<dbReference type="SUPFAM" id="SSF53649">
    <property type="entry name" value="Alkaline phosphatase-like"/>
    <property type="match status" value="1"/>
</dbReference>
<proteinExistence type="predicted"/>
<feature type="transmembrane region" description="Helical" evidence="7">
    <location>
        <begin position="163"/>
        <end position="180"/>
    </location>
</feature>
<comment type="pathway">
    <text evidence="2">Cell wall biogenesis; lipoteichoic acid biosynthesis.</text>
</comment>
<dbReference type="InterPro" id="IPR050448">
    <property type="entry name" value="OpgB/LTA_synthase_biosynth"/>
</dbReference>
<evidence type="ECO:0000256" key="4">
    <source>
        <dbReference type="ARBA" id="ARBA00022692"/>
    </source>
</evidence>